<keyword evidence="1" id="KW-1133">Transmembrane helix</keyword>
<keyword evidence="3" id="KW-1185">Reference proteome</keyword>
<accession>F4WKC4</accession>
<proteinExistence type="predicted"/>
<evidence type="ECO:0000313" key="2">
    <source>
        <dbReference type="EMBL" id="EGI65348.1"/>
    </source>
</evidence>
<dbReference type="Proteomes" id="UP000007755">
    <property type="component" value="Unassembled WGS sequence"/>
</dbReference>
<dbReference type="AlphaFoldDB" id="F4WKC4"/>
<dbReference type="EMBL" id="GL888199">
    <property type="protein sequence ID" value="EGI65348.1"/>
    <property type="molecule type" value="Genomic_DNA"/>
</dbReference>
<evidence type="ECO:0000256" key="1">
    <source>
        <dbReference type="SAM" id="Phobius"/>
    </source>
</evidence>
<keyword evidence="1" id="KW-0812">Transmembrane</keyword>
<name>F4WKC4_ACREC</name>
<organism evidence="3">
    <name type="scientific">Acromyrmex echinatior</name>
    <name type="common">Panamanian leafcutter ant</name>
    <name type="synonym">Acromyrmex octospinosus echinatior</name>
    <dbReference type="NCBI Taxonomy" id="103372"/>
    <lineage>
        <taxon>Eukaryota</taxon>
        <taxon>Metazoa</taxon>
        <taxon>Ecdysozoa</taxon>
        <taxon>Arthropoda</taxon>
        <taxon>Hexapoda</taxon>
        <taxon>Insecta</taxon>
        <taxon>Pterygota</taxon>
        <taxon>Neoptera</taxon>
        <taxon>Endopterygota</taxon>
        <taxon>Hymenoptera</taxon>
        <taxon>Apocrita</taxon>
        <taxon>Aculeata</taxon>
        <taxon>Formicoidea</taxon>
        <taxon>Formicidae</taxon>
        <taxon>Myrmicinae</taxon>
        <taxon>Acromyrmex</taxon>
    </lineage>
</organism>
<gene>
    <name evidence="2" type="ORF">G5I_06209</name>
</gene>
<dbReference type="InParanoid" id="F4WKC4"/>
<feature type="transmembrane region" description="Helical" evidence="1">
    <location>
        <begin position="116"/>
        <end position="136"/>
    </location>
</feature>
<keyword evidence="1" id="KW-0472">Membrane</keyword>
<sequence>MLRADDRLCSLLRDRTGAFGFSSWQQVASISVDIWNLLQRLNLKNEKRHDIMGHFENCLDGLSKRTSKKSCEKASRRLRSLIAKARRWGLTTEEVAELPAIKKLVPTRVTSSSTPWTTLAMIALVLGGGIILAYICTPCITRNKT</sequence>
<protein>
    <submittedName>
        <fullName evidence="2">Uncharacterized protein</fullName>
    </submittedName>
</protein>
<evidence type="ECO:0000313" key="3">
    <source>
        <dbReference type="Proteomes" id="UP000007755"/>
    </source>
</evidence>
<reference evidence="2" key="1">
    <citation type="submission" date="2011-02" db="EMBL/GenBank/DDBJ databases">
        <title>The genome of the leaf-cutting ant Acromyrmex echinatior suggests key adaptations to social evolution and fungus farming.</title>
        <authorList>
            <person name="Nygaard S."/>
            <person name="Zhang G."/>
        </authorList>
    </citation>
    <scope>NUCLEOTIDE SEQUENCE</scope>
</reference>